<sequence>MIEFRSVIAETGEPMASRFRLTHPPMERPPCVAADAAFDICRAAAREAFPPSPERIAAENLDLDDYTIRTTTTGTVSPRARLEGRRGRTVRQVRLFAEFMRDGIMSGKRPYCAGVVRSSPHFTTDFFRGDR</sequence>
<accession>A0A916X480</accession>
<protein>
    <submittedName>
        <fullName evidence="1">Uncharacterized protein</fullName>
    </submittedName>
</protein>
<dbReference type="EMBL" id="BMHK01000003">
    <property type="protein sequence ID" value="GGB90195.1"/>
    <property type="molecule type" value="Genomic_DNA"/>
</dbReference>
<keyword evidence="2" id="KW-1185">Reference proteome</keyword>
<organism evidence="1 2">
    <name type="scientific">Novosphingobium endophyticum</name>
    <dbReference type="NCBI Taxonomy" id="1955250"/>
    <lineage>
        <taxon>Bacteria</taxon>
        <taxon>Pseudomonadati</taxon>
        <taxon>Pseudomonadota</taxon>
        <taxon>Alphaproteobacteria</taxon>
        <taxon>Sphingomonadales</taxon>
        <taxon>Sphingomonadaceae</taxon>
        <taxon>Novosphingobium</taxon>
    </lineage>
</organism>
<dbReference type="AlphaFoldDB" id="A0A916X480"/>
<dbReference type="Proteomes" id="UP000608154">
    <property type="component" value="Unassembled WGS sequence"/>
</dbReference>
<proteinExistence type="predicted"/>
<reference evidence="1" key="2">
    <citation type="submission" date="2020-09" db="EMBL/GenBank/DDBJ databases">
        <authorList>
            <person name="Sun Q."/>
            <person name="Zhou Y."/>
        </authorList>
    </citation>
    <scope>NUCLEOTIDE SEQUENCE</scope>
    <source>
        <strain evidence="1">CGMCC 1.15095</strain>
    </source>
</reference>
<evidence type="ECO:0000313" key="2">
    <source>
        <dbReference type="Proteomes" id="UP000608154"/>
    </source>
</evidence>
<gene>
    <name evidence="1" type="ORF">GCM10011494_05660</name>
</gene>
<comment type="caution">
    <text evidence="1">The sequence shown here is derived from an EMBL/GenBank/DDBJ whole genome shotgun (WGS) entry which is preliminary data.</text>
</comment>
<name>A0A916X480_9SPHN</name>
<evidence type="ECO:0000313" key="1">
    <source>
        <dbReference type="EMBL" id="GGB90195.1"/>
    </source>
</evidence>
<reference evidence="1" key="1">
    <citation type="journal article" date="2014" name="Int. J. Syst. Evol. Microbiol.">
        <title>Complete genome sequence of Corynebacterium casei LMG S-19264T (=DSM 44701T), isolated from a smear-ripened cheese.</title>
        <authorList>
            <consortium name="US DOE Joint Genome Institute (JGI-PGF)"/>
            <person name="Walter F."/>
            <person name="Albersmeier A."/>
            <person name="Kalinowski J."/>
            <person name="Ruckert C."/>
        </authorList>
    </citation>
    <scope>NUCLEOTIDE SEQUENCE</scope>
    <source>
        <strain evidence="1">CGMCC 1.15095</strain>
    </source>
</reference>
<dbReference type="RefSeq" id="WP_188768576.1">
    <property type="nucleotide sequence ID" value="NZ_BMHK01000003.1"/>
</dbReference>